<dbReference type="GO" id="GO:0004553">
    <property type="term" value="F:hydrolase activity, hydrolyzing O-glycosyl compounds"/>
    <property type="evidence" value="ECO:0007669"/>
    <property type="project" value="InterPro"/>
</dbReference>
<organism evidence="3 4">
    <name type="scientific">Extremus antarcticus</name>
    <dbReference type="NCBI Taxonomy" id="702011"/>
    <lineage>
        <taxon>Eukaryota</taxon>
        <taxon>Fungi</taxon>
        <taxon>Dikarya</taxon>
        <taxon>Ascomycota</taxon>
        <taxon>Pezizomycotina</taxon>
        <taxon>Dothideomycetes</taxon>
        <taxon>Dothideomycetidae</taxon>
        <taxon>Mycosphaerellales</taxon>
        <taxon>Extremaceae</taxon>
        <taxon>Extremus</taxon>
    </lineage>
</organism>
<dbReference type="InterPro" id="IPR013320">
    <property type="entry name" value="ConA-like_dom_sf"/>
</dbReference>
<feature type="compositionally biased region" description="Low complexity" evidence="1">
    <location>
        <begin position="790"/>
        <end position="801"/>
    </location>
</feature>
<dbReference type="PANTHER" id="PTHR10963:SF62">
    <property type="entry name" value="GLUCAN 1,3-BETA-GLUCOSIDASE"/>
    <property type="match status" value="1"/>
</dbReference>
<dbReference type="InterPro" id="IPR000757">
    <property type="entry name" value="Beta-glucanase-like"/>
</dbReference>
<evidence type="ECO:0000256" key="1">
    <source>
        <dbReference type="SAM" id="MobiDB-lite"/>
    </source>
</evidence>
<gene>
    <name evidence="3" type="ORF">LTR09_002411</name>
</gene>
<feature type="compositionally biased region" description="Acidic residues" evidence="1">
    <location>
        <begin position="957"/>
        <end position="968"/>
    </location>
</feature>
<evidence type="ECO:0000259" key="2">
    <source>
        <dbReference type="PROSITE" id="PS51762"/>
    </source>
</evidence>
<dbReference type="SUPFAM" id="SSF49899">
    <property type="entry name" value="Concanavalin A-like lectins/glucanases"/>
    <property type="match status" value="1"/>
</dbReference>
<proteinExistence type="predicted"/>
<protein>
    <recommendedName>
        <fullName evidence="2">GH16 domain-containing protein</fullName>
    </recommendedName>
</protein>
<feature type="region of interest" description="Disordered" evidence="1">
    <location>
        <begin position="940"/>
        <end position="992"/>
    </location>
</feature>
<dbReference type="EMBL" id="JAWDJX010000005">
    <property type="protein sequence ID" value="KAK3056618.1"/>
    <property type="molecule type" value="Genomic_DNA"/>
</dbReference>
<comment type="caution">
    <text evidence="3">The sequence shown here is derived from an EMBL/GenBank/DDBJ whole genome shotgun (WGS) entry which is preliminary data.</text>
</comment>
<feature type="region of interest" description="Disordered" evidence="1">
    <location>
        <begin position="820"/>
        <end position="861"/>
    </location>
</feature>
<dbReference type="Proteomes" id="UP001271007">
    <property type="component" value="Unassembled WGS sequence"/>
</dbReference>
<evidence type="ECO:0000313" key="3">
    <source>
        <dbReference type="EMBL" id="KAK3056618.1"/>
    </source>
</evidence>
<dbReference type="InterPro" id="IPR050546">
    <property type="entry name" value="Glycosyl_Hydrlase_16"/>
</dbReference>
<feature type="compositionally biased region" description="Polar residues" evidence="1">
    <location>
        <begin position="820"/>
        <end position="831"/>
    </location>
</feature>
<sequence>MSQKEDQLSSVPKEAESNDADVALEESRQSRLTPMERWQQEQAERERNVSEAAARLEAAPGPETRTESKSSQGRFAVPIPKGQEPDPEDYDARASIVSISQLQEALKVEEKRRSALEQLGQQKPGELYKSLKEKFEPTVTVRPVLKPSLKHPSEVAASTAAPQHPVPVEIEQEVPAVPRNRFVPKGYGNMAAGRPASIASSERVEGDGPVYPKYFHSRRIKKGTTSKPWLENKSSQDRWPAIIMSVSLLLGLAIIFAEVWSGLQSVQEHVYCPVLMEDFSDGLSNDVWSKEVEVGGYGGVSLISHHTDENVFVQNGVLVIKPTLQDQDLMTKNNVINLTRSGLCTTTGWMNCITSTNTTNGTVVNPVKSARINTKKGATIKYGKIEVVAKMPKGDWLWPAVWMLPVKDTYGDWPASGEIDIVESRGNNFSYPEGGNNIVSSTLHWGPDPDNDGWWRNNNKRKALHAAWGDGWHTFGLEWSEKYLFTYVDSRLLQVMYVKFDKPFWKRGHFPPADSNGTNLIDPCSQTARDSTPFDQEFYLILNVAVGGTNGWFDDAEAGKPWVDASPSARRDFWQARDQWYPTWKEPGAGQMEVKSVKMWQQQGYNGFLSKRMPSISFSIDWQFSLSCGRTAENVPVIAEESRPQTALLDTKEVLLSPATLDLQRRIRQRARGGGIRKGLDRSCAERERERLADAESLRLLETATAKAEISKRNNRESLEVLLDRTMKDKTTARPTFLTTPEQTSFWPRDRPFHRKRSSPLTDAAPFSTPSSVEREIKAGLAKAKHESIPSHASSVSPTSSLKRKLDRDGLNGEFEAYLQSTTSSGHTSSVEPRKQRSTSFSARLESSKESKPRDASVKQMDSAYIQQQASSVFVAMEQARRAGDGDDLTEQSPRVSSGKSSEKSWVTSPVSSTENLPKIIVTTVDEDDDCADEVEKGAMEEAANGGDEQVSVADGEAFEDEKEDEEVYVLAPSSAKSLEGEDGWEVVDGVE</sequence>
<dbReference type="GO" id="GO:0005975">
    <property type="term" value="P:carbohydrate metabolic process"/>
    <property type="evidence" value="ECO:0007669"/>
    <property type="project" value="InterPro"/>
</dbReference>
<evidence type="ECO:0000313" key="4">
    <source>
        <dbReference type="Proteomes" id="UP001271007"/>
    </source>
</evidence>
<feature type="region of interest" description="Disordered" evidence="1">
    <location>
        <begin position="732"/>
        <end position="806"/>
    </location>
</feature>
<dbReference type="PROSITE" id="PS51762">
    <property type="entry name" value="GH16_2"/>
    <property type="match status" value="1"/>
</dbReference>
<dbReference type="Gene3D" id="2.60.120.200">
    <property type="match status" value="1"/>
</dbReference>
<accession>A0AAJ0LV20</accession>
<feature type="region of interest" description="Disordered" evidence="1">
    <location>
        <begin position="882"/>
        <end position="913"/>
    </location>
</feature>
<feature type="compositionally biased region" description="Basic and acidic residues" evidence="1">
    <location>
        <begin position="846"/>
        <end position="857"/>
    </location>
</feature>
<reference evidence="3" key="1">
    <citation type="submission" date="2023-04" db="EMBL/GenBank/DDBJ databases">
        <title>Black Yeasts Isolated from many extreme environments.</title>
        <authorList>
            <person name="Coleine C."/>
            <person name="Stajich J.E."/>
            <person name="Selbmann L."/>
        </authorList>
    </citation>
    <scope>NUCLEOTIDE SEQUENCE</scope>
    <source>
        <strain evidence="3">CCFEE 5312</strain>
    </source>
</reference>
<feature type="domain" description="GH16" evidence="2">
    <location>
        <begin position="237"/>
        <end position="605"/>
    </location>
</feature>
<feature type="compositionally biased region" description="Basic and acidic residues" evidence="1">
    <location>
        <begin position="773"/>
        <end position="789"/>
    </location>
</feature>
<feature type="compositionally biased region" description="Acidic residues" evidence="1">
    <location>
        <begin position="981"/>
        <end position="992"/>
    </location>
</feature>
<keyword evidence="4" id="KW-1185">Reference proteome</keyword>
<feature type="region of interest" description="Disordered" evidence="1">
    <location>
        <begin position="1"/>
        <end position="95"/>
    </location>
</feature>
<feature type="compositionally biased region" description="Polar residues" evidence="1">
    <location>
        <begin position="733"/>
        <end position="746"/>
    </location>
</feature>
<feature type="compositionally biased region" description="Basic and acidic residues" evidence="1">
    <location>
        <begin position="38"/>
        <end position="49"/>
    </location>
</feature>
<dbReference type="AlphaFoldDB" id="A0AAJ0LV20"/>
<dbReference type="PANTHER" id="PTHR10963">
    <property type="entry name" value="GLYCOSYL HYDROLASE-RELATED"/>
    <property type="match status" value="1"/>
</dbReference>
<feature type="compositionally biased region" description="Polar residues" evidence="1">
    <location>
        <begin position="891"/>
        <end position="913"/>
    </location>
</feature>
<name>A0AAJ0LV20_9PEZI</name>
<dbReference type="Pfam" id="PF00722">
    <property type="entry name" value="Glyco_hydro_16"/>
    <property type="match status" value="1"/>
</dbReference>